<feature type="transmembrane region" description="Helical" evidence="9">
    <location>
        <begin position="223"/>
        <end position="241"/>
    </location>
</feature>
<protein>
    <recommendedName>
        <fullName evidence="10">Sphingomyelin synthase-like domain-containing protein</fullName>
    </recommendedName>
</protein>
<organism evidence="11 12">
    <name type="scientific">Acrasis kona</name>
    <dbReference type="NCBI Taxonomy" id="1008807"/>
    <lineage>
        <taxon>Eukaryota</taxon>
        <taxon>Discoba</taxon>
        <taxon>Heterolobosea</taxon>
        <taxon>Tetramitia</taxon>
        <taxon>Eutetramitia</taxon>
        <taxon>Acrasidae</taxon>
        <taxon>Acrasis</taxon>
    </lineage>
</organism>
<keyword evidence="12" id="KW-1185">Reference proteome</keyword>
<comment type="similarity">
    <text evidence="2">Belongs to the sphingomyelin synthase family.</text>
</comment>
<evidence type="ECO:0000256" key="5">
    <source>
        <dbReference type="ARBA" id="ARBA00022919"/>
    </source>
</evidence>
<dbReference type="InterPro" id="IPR025749">
    <property type="entry name" value="Sphingomyelin_synth-like_dom"/>
</dbReference>
<evidence type="ECO:0000313" key="11">
    <source>
        <dbReference type="EMBL" id="KAL0483578.1"/>
    </source>
</evidence>
<evidence type="ECO:0000256" key="1">
    <source>
        <dbReference type="ARBA" id="ARBA00004141"/>
    </source>
</evidence>
<dbReference type="Proteomes" id="UP001431209">
    <property type="component" value="Unassembled WGS sequence"/>
</dbReference>
<dbReference type="Pfam" id="PF14360">
    <property type="entry name" value="PAP2_C"/>
    <property type="match status" value="1"/>
</dbReference>
<dbReference type="InterPro" id="IPR045221">
    <property type="entry name" value="Sphingomyelin_synth-like"/>
</dbReference>
<gene>
    <name evidence="11" type="ORF">AKO1_014569</name>
</gene>
<feature type="transmembrane region" description="Helical" evidence="9">
    <location>
        <begin position="84"/>
        <end position="102"/>
    </location>
</feature>
<evidence type="ECO:0000256" key="8">
    <source>
        <dbReference type="ARBA" id="ARBA00023136"/>
    </source>
</evidence>
<dbReference type="GO" id="GO:0047493">
    <property type="term" value="F:ceramide cholinephosphotransferase activity"/>
    <property type="evidence" value="ECO:0007669"/>
    <property type="project" value="TreeGrafter"/>
</dbReference>
<evidence type="ECO:0000313" key="12">
    <source>
        <dbReference type="Proteomes" id="UP001431209"/>
    </source>
</evidence>
<accession>A0AAW2Z3L3</accession>
<keyword evidence="3" id="KW-0808">Transferase</keyword>
<proteinExistence type="inferred from homology"/>
<comment type="subcellular location">
    <subcellularLocation>
        <location evidence="1">Membrane</location>
        <topology evidence="1">Multi-pass membrane protein</topology>
    </subcellularLocation>
</comment>
<dbReference type="EMBL" id="JAOPGA020000969">
    <property type="protein sequence ID" value="KAL0483578.1"/>
    <property type="molecule type" value="Genomic_DNA"/>
</dbReference>
<dbReference type="PROSITE" id="PS51257">
    <property type="entry name" value="PROKAR_LIPOPROTEIN"/>
    <property type="match status" value="1"/>
</dbReference>
<evidence type="ECO:0000256" key="3">
    <source>
        <dbReference type="ARBA" id="ARBA00022679"/>
    </source>
</evidence>
<sequence>MVAPWVKEIFPSFSQILRLIAVSFLFGLSCTYQLIMVSLSLARMPQGPGWMELGKVKPTIKDTRFSTVLPDLGFEVIPFVGVDVSTWMLTAAGIVTILFLLITKNFSKAAIRFLTLDTILMMLRGCTVVSTSLNNPFPGCFRCGAGECPRTYQESILWTFVKFSSLSECGDMMFSGHTLHFLLAALTWSKFINYKYVTLAIHPSIWLFCITGIIMLIASRMHYTNDVLVAIFITLPIWALYHQVLERYKQRHSSEVPWYAFIILWLEEETKKTTYEPVLTVCDEDEVIDIETPATPFTEREQEEESLLKQN</sequence>
<dbReference type="GO" id="GO:0046513">
    <property type="term" value="P:ceramide biosynthetic process"/>
    <property type="evidence" value="ECO:0007669"/>
    <property type="project" value="TreeGrafter"/>
</dbReference>
<comment type="caution">
    <text evidence="11">The sequence shown here is derived from an EMBL/GenBank/DDBJ whole genome shotgun (WGS) entry which is preliminary data.</text>
</comment>
<keyword evidence="6 9" id="KW-1133">Transmembrane helix</keyword>
<keyword evidence="7" id="KW-0443">Lipid metabolism</keyword>
<keyword evidence="8 9" id="KW-0472">Membrane</keyword>
<dbReference type="PANTHER" id="PTHR21290">
    <property type="entry name" value="SPHINGOMYELIN SYNTHETASE"/>
    <property type="match status" value="1"/>
</dbReference>
<evidence type="ECO:0000259" key="10">
    <source>
        <dbReference type="Pfam" id="PF14360"/>
    </source>
</evidence>
<feature type="transmembrane region" description="Helical" evidence="9">
    <location>
        <begin position="16"/>
        <end position="35"/>
    </location>
</feature>
<dbReference type="GO" id="GO:0033188">
    <property type="term" value="F:sphingomyelin synthase activity"/>
    <property type="evidence" value="ECO:0007669"/>
    <property type="project" value="TreeGrafter"/>
</dbReference>
<keyword evidence="5" id="KW-0746">Sphingolipid metabolism</keyword>
<feature type="transmembrane region" description="Helical" evidence="9">
    <location>
        <begin position="196"/>
        <end position="217"/>
    </location>
</feature>
<evidence type="ECO:0000256" key="4">
    <source>
        <dbReference type="ARBA" id="ARBA00022692"/>
    </source>
</evidence>
<dbReference type="AlphaFoldDB" id="A0AAW2Z3L3"/>
<keyword evidence="4 9" id="KW-0812">Transmembrane</keyword>
<dbReference type="GO" id="GO:0000139">
    <property type="term" value="C:Golgi membrane"/>
    <property type="evidence" value="ECO:0007669"/>
    <property type="project" value="TreeGrafter"/>
</dbReference>
<evidence type="ECO:0000256" key="9">
    <source>
        <dbReference type="SAM" id="Phobius"/>
    </source>
</evidence>
<dbReference type="PANTHER" id="PTHR21290:SF25">
    <property type="entry name" value="SPHINGOMYELIN SYNTHASE-RELATED PROTEIN 1"/>
    <property type="match status" value="1"/>
</dbReference>
<reference evidence="11 12" key="1">
    <citation type="submission" date="2024-03" db="EMBL/GenBank/DDBJ databases">
        <title>The Acrasis kona genome and developmental transcriptomes reveal deep origins of eukaryotic multicellular pathways.</title>
        <authorList>
            <person name="Sheikh S."/>
            <person name="Fu C.-J."/>
            <person name="Brown M.W."/>
            <person name="Baldauf S.L."/>
        </authorList>
    </citation>
    <scope>NUCLEOTIDE SEQUENCE [LARGE SCALE GENOMIC DNA]</scope>
    <source>
        <strain evidence="11 12">ATCC MYA-3509</strain>
    </source>
</reference>
<evidence type="ECO:0000256" key="7">
    <source>
        <dbReference type="ARBA" id="ARBA00023098"/>
    </source>
</evidence>
<dbReference type="GO" id="GO:0005886">
    <property type="term" value="C:plasma membrane"/>
    <property type="evidence" value="ECO:0007669"/>
    <property type="project" value="TreeGrafter"/>
</dbReference>
<evidence type="ECO:0000256" key="6">
    <source>
        <dbReference type="ARBA" id="ARBA00022989"/>
    </source>
</evidence>
<feature type="domain" description="Sphingomyelin synthase-like" evidence="10">
    <location>
        <begin position="168"/>
        <end position="242"/>
    </location>
</feature>
<dbReference type="GO" id="GO:0005789">
    <property type="term" value="C:endoplasmic reticulum membrane"/>
    <property type="evidence" value="ECO:0007669"/>
    <property type="project" value="TreeGrafter"/>
</dbReference>
<evidence type="ECO:0000256" key="2">
    <source>
        <dbReference type="ARBA" id="ARBA00005441"/>
    </source>
</evidence>
<name>A0AAW2Z3L3_9EUKA</name>